<dbReference type="EMBL" id="ML991802">
    <property type="protein sequence ID" value="KAF2233932.1"/>
    <property type="molecule type" value="Genomic_DNA"/>
</dbReference>
<evidence type="ECO:0000256" key="1">
    <source>
        <dbReference type="SAM" id="Coils"/>
    </source>
</evidence>
<keyword evidence="4" id="KW-1185">Reference proteome</keyword>
<evidence type="ECO:0000313" key="4">
    <source>
        <dbReference type="Proteomes" id="UP000800092"/>
    </source>
</evidence>
<feature type="region of interest" description="Disordered" evidence="2">
    <location>
        <begin position="160"/>
        <end position="185"/>
    </location>
</feature>
<feature type="compositionally biased region" description="Basic and acidic residues" evidence="2">
    <location>
        <begin position="164"/>
        <end position="179"/>
    </location>
</feature>
<dbReference type="Proteomes" id="UP000800092">
    <property type="component" value="Unassembled WGS sequence"/>
</dbReference>
<gene>
    <name evidence="3" type="ORF">EV356DRAFT_567523</name>
</gene>
<dbReference type="AlphaFoldDB" id="A0A6A6H7G2"/>
<accession>A0A6A6H7G2</accession>
<sequence length="250" mass="27191">MLTNLSPPETDVAESYRQSLLSTAASSLDDIHSTLHTRLTSTANSASPGALHHEDNVNAHLSDRIPSASLPHPQPTHPSSDLSILSASLTETNRRLATPLAAETLRFRPPGGADAVTVRLGREAESFAALVAREREHVEALQERRAGVVRQIAELIERMSATEAGREQSGQEDRAGDSRRKAKATGGVVSLEGGLAAAREGFDQRMELLREEAVGVGKETLDSAQKLENELDFQRRERNKQFLDYAKAQL</sequence>
<keyword evidence="1" id="KW-0175">Coiled coil</keyword>
<proteinExistence type="predicted"/>
<evidence type="ECO:0000256" key="2">
    <source>
        <dbReference type="SAM" id="MobiDB-lite"/>
    </source>
</evidence>
<reference evidence="3" key="1">
    <citation type="journal article" date="2020" name="Stud. Mycol.">
        <title>101 Dothideomycetes genomes: a test case for predicting lifestyles and emergence of pathogens.</title>
        <authorList>
            <person name="Haridas S."/>
            <person name="Albert R."/>
            <person name="Binder M."/>
            <person name="Bloem J."/>
            <person name="Labutti K."/>
            <person name="Salamov A."/>
            <person name="Andreopoulos B."/>
            <person name="Baker S."/>
            <person name="Barry K."/>
            <person name="Bills G."/>
            <person name="Bluhm B."/>
            <person name="Cannon C."/>
            <person name="Castanera R."/>
            <person name="Culley D."/>
            <person name="Daum C."/>
            <person name="Ezra D."/>
            <person name="Gonzalez J."/>
            <person name="Henrissat B."/>
            <person name="Kuo A."/>
            <person name="Liang C."/>
            <person name="Lipzen A."/>
            <person name="Lutzoni F."/>
            <person name="Magnuson J."/>
            <person name="Mondo S."/>
            <person name="Nolan M."/>
            <person name="Ohm R."/>
            <person name="Pangilinan J."/>
            <person name="Park H.-J."/>
            <person name="Ramirez L."/>
            <person name="Alfaro M."/>
            <person name="Sun H."/>
            <person name="Tritt A."/>
            <person name="Yoshinaga Y."/>
            <person name="Zwiers L.-H."/>
            <person name="Turgeon B."/>
            <person name="Goodwin S."/>
            <person name="Spatafora J."/>
            <person name="Crous P."/>
            <person name="Grigoriev I."/>
        </authorList>
    </citation>
    <scope>NUCLEOTIDE SEQUENCE</scope>
    <source>
        <strain evidence="3">Tuck. ex Michener</strain>
    </source>
</reference>
<protein>
    <submittedName>
        <fullName evidence="3">Uncharacterized protein</fullName>
    </submittedName>
</protein>
<evidence type="ECO:0000313" key="3">
    <source>
        <dbReference type="EMBL" id="KAF2233932.1"/>
    </source>
</evidence>
<organism evidence="3 4">
    <name type="scientific">Viridothelium virens</name>
    <name type="common">Speckled blister lichen</name>
    <name type="synonym">Trypethelium virens</name>
    <dbReference type="NCBI Taxonomy" id="1048519"/>
    <lineage>
        <taxon>Eukaryota</taxon>
        <taxon>Fungi</taxon>
        <taxon>Dikarya</taxon>
        <taxon>Ascomycota</taxon>
        <taxon>Pezizomycotina</taxon>
        <taxon>Dothideomycetes</taxon>
        <taxon>Dothideomycetes incertae sedis</taxon>
        <taxon>Trypetheliales</taxon>
        <taxon>Trypetheliaceae</taxon>
        <taxon>Viridothelium</taxon>
    </lineage>
</organism>
<name>A0A6A6H7G2_VIRVR</name>
<feature type="coiled-coil region" evidence="1">
    <location>
        <begin position="217"/>
        <end position="244"/>
    </location>
</feature>